<proteinExistence type="predicted"/>
<reference evidence="2 3" key="1">
    <citation type="submission" date="2019-04" db="EMBL/GenBank/DDBJ databases">
        <title>Draft genome of the big-headed turtle Platysternon megacephalum.</title>
        <authorList>
            <person name="Gong S."/>
        </authorList>
    </citation>
    <scope>NUCLEOTIDE SEQUENCE [LARGE SCALE GENOMIC DNA]</scope>
    <source>
        <strain evidence="2">DO16091913</strain>
        <tissue evidence="2">Muscle</tissue>
    </source>
</reference>
<accession>A0A4D9DWU2</accession>
<reference evidence="2 3" key="2">
    <citation type="submission" date="2019-04" db="EMBL/GenBank/DDBJ databases">
        <title>The genome sequence of big-headed turtle.</title>
        <authorList>
            <person name="Gong S."/>
        </authorList>
    </citation>
    <scope>NUCLEOTIDE SEQUENCE [LARGE SCALE GENOMIC DNA]</scope>
    <source>
        <strain evidence="2">DO16091913</strain>
        <tissue evidence="2">Muscle</tissue>
    </source>
</reference>
<feature type="region of interest" description="Disordered" evidence="1">
    <location>
        <begin position="1"/>
        <end position="37"/>
    </location>
</feature>
<name>A0A4D9DWU2_9SAUR</name>
<feature type="compositionally biased region" description="Polar residues" evidence="1">
    <location>
        <begin position="25"/>
        <end position="34"/>
    </location>
</feature>
<keyword evidence="3" id="KW-1185">Reference proteome</keyword>
<feature type="compositionally biased region" description="Basic and acidic residues" evidence="1">
    <location>
        <begin position="11"/>
        <end position="24"/>
    </location>
</feature>
<evidence type="ECO:0000256" key="1">
    <source>
        <dbReference type="SAM" id="MobiDB-lite"/>
    </source>
</evidence>
<organism evidence="2 3">
    <name type="scientific">Platysternon megacephalum</name>
    <name type="common">big-headed turtle</name>
    <dbReference type="NCBI Taxonomy" id="55544"/>
    <lineage>
        <taxon>Eukaryota</taxon>
        <taxon>Metazoa</taxon>
        <taxon>Chordata</taxon>
        <taxon>Craniata</taxon>
        <taxon>Vertebrata</taxon>
        <taxon>Euteleostomi</taxon>
        <taxon>Archelosauria</taxon>
        <taxon>Testudinata</taxon>
        <taxon>Testudines</taxon>
        <taxon>Cryptodira</taxon>
        <taxon>Durocryptodira</taxon>
        <taxon>Testudinoidea</taxon>
        <taxon>Platysternidae</taxon>
        <taxon>Platysternon</taxon>
    </lineage>
</organism>
<dbReference type="Proteomes" id="UP000297703">
    <property type="component" value="Unassembled WGS sequence"/>
</dbReference>
<comment type="caution">
    <text evidence="2">The sequence shown here is derived from an EMBL/GenBank/DDBJ whole genome shotgun (WGS) entry which is preliminary data.</text>
</comment>
<evidence type="ECO:0000313" key="3">
    <source>
        <dbReference type="Proteomes" id="UP000297703"/>
    </source>
</evidence>
<dbReference type="EMBL" id="QXTE01000237">
    <property type="protein sequence ID" value="TFK01175.1"/>
    <property type="molecule type" value="Genomic_DNA"/>
</dbReference>
<gene>
    <name evidence="2" type="ORF">DR999_PMT16619</name>
</gene>
<feature type="compositionally biased region" description="Basic residues" evidence="1">
    <location>
        <begin position="1"/>
        <end position="10"/>
    </location>
</feature>
<dbReference type="AlphaFoldDB" id="A0A4D9DWU2"/>
<evidence type="ECO:0000313" key="2">
    <source>
        <dbReference type="EMBL" id="TFK01175.1"/>
    </source>
</evidence>
<feature type="compositionally biased region" description="Basic residues" evidence="1">
    <location>
        <begin position="79"/>
        <end position="90"/>
    </location>
</feature>
<sequence length="116" mass="13454">MLSSSKKLRPKAPEVGHPRTEQPKSEVTSENVSLPVSEMERNKLKTTHGAAHMDLEVHISERDNSRHVLQKQQAGHSMPAHKHIPQKHQYQRFNTPLESSRGCSREYIFRSNYHRH</sequence>
<feature type="region of interest" description="Disordered" evidence="1">
    <location>
        <begin position="66"/>
        <end position="97"/>
    </location>
</feature>
<protein>
    <submittedName>
        <fullName evidence="2">L-threonine 3-dehydrogenase, mitochondrial</fullName>
    </submittedName>
</protein>